<reference evidence="1" key="1">
    <citation type="submission" date="2020-11" db="EMBL/GenBank/DDBJ databases">
        <authorList>
            <person name="Tran Van P."/>
        </authorList>
    </citation>
    <scope>NUCLEOTIDE SEQUENCE</scope>
</reference>
<dbReference type="AlphaFoldDB" id="A0A7R9ILH4"/>
<dbReference type="PANTHER" id="PTHR46711">
    <property type="entry name" value="HISTONE-LYSINE N-METHYLTRANSFERASE SETD2"/>
    <property type="match status" value="1"/>
</dbReference>
<dbReference type="EMBL" id="OE003843">
    <property type="protein sequence ID" value="CAD7460596.1"/>
    <property type="molecule type" value="Genomic_DNA"/>
</dbReference>
<proteinExistence type="predicted"/>
<evidence type="ECO:0000313" key="1">
    <source>
        <dbReference type="EMBL" id="CAD7460596.1"/>
    </source>
</evidence>
<accession>A0A7R9ILH4</accession>
<dbReference type="InterPro" id="IPR042294">
    <property type="entry name" value="SETD2_animal"/>
</dbReference>
<name>A0A7R9ILH4_9NEOP</name>
<organism evidence="1">
    <name type="scientific">Timema tahoe</name>
    <dbReference type="NCBI Taxonomy" id="61484"/>
    <lineage>
        <taxon>Eukaryota</taxon>
        <taxon>Metazoa</taxon>
        <taxon>Ecdysozoa</taxon>
        <taxon>Arthropoda</taxon>
        <taxon>Hexapoda</taxon>
        <taxon>Insecta</taxon>
        <taxon>Pterygota</taxon>
        <taxon>Neoptera</taxon>
        <taxon>Polyneoptera</taxon>
        <taxon>Phasmatodea</taxon>
        <taxon>Timematodea</taxon>
        <taxon>Timematoidea</taxon>
        <taxon>Timematidae</taxon>
        <taxon>Timema</taxon>
    </lineage>
</organism>
<sequence length="382" mass="42500">MPIYSENREGGRNRAGTLPVTHRTAQAKEAATSVPARTSFRNTAPLSLWNWVLERGQCSQSPDFESNRAEGTISTGHTSVRLISVKHLRCEVQYIAKECEEVSTGEVKEPPGEDKQQNELVTLAAKLLEEWATLKEVFRIPKKERIEQMKEHEREADFFCHVAEKQTPDTSWTSVFGGAGVEVLSSMISYNKMLYYGSRAHPIYTLNLARKRTQMIGSKEGVRLSAPCSVKPNLTTPSGIAASKQVQLSPALSACEGTFLYVPCEVEILYTVNSQFYDPGNNVPLESKKKRKSMCFPPLPAAKTQKTASGRQFSANPLHGTAAWLINSTFVCPPDFHSVRLAPDCTYEEYIAADDDITVWGTLDNADIIREQQESSDEEGEE</sequence>
<protein>
    <submittedName>
        <fullName evidence="1">Uncharacterized protein</fullName>
    </submittedName>
</protein>
<dbReference type="PANTHER" id="PTHR46711:SF1">
    <property type="entry name" value="HISTONE-LYSINE N-METHYLTRANSFERASE SETD2"/>
    <property type="match status" value="1"/>
</dbReference>
<gene>
    <name evidence="1" type="ORF">TTEB3V08_LOCUS8520</name>
</gene>
<dbReference type="GO" id="GO:0046975">
    <property type="term" value="F:histone H3K36 methyltransferase activity"/>
    <property type="evidence" value="ECO:0007669"/>
    <property type="project" value="InterPro"/>
</dbReference>